<dbReference type="GO" id="GO:0003677">
    <property type="term" value="F:DNA binding"/>
    <property type="evidence" value="ECO:0007669"/>
    <property type="project" value="InterPro"/>
</dbReference>
<proteinExistence type="predicted"/>
<dbReference type="GeneID" id="24861516"/>
<evidence type="ECO:0000313" key="3">
    <source>
        <dbReference type="Proteomes" id="UP000033111"/>
    </source>
</evidence>
<evidence type="ECO:0000313" key="2">
    <source>
        <dbReference type="EMBL" id="AKB29347.1"/>
    </source>
</evidence>
<dbReference type="HOGENOM" id="CLU_2820960_0_0_2"/>
<feature type="domain" description="Transposase IS116/IS110/IS902 C-terminal" evidence="1">
    <location>
        <begin position="23"/>
        <end position="66"/>
    </location>
</feature>
<dbReference type="PATRIC" id="fig|1434120.4.peg.3451"/>
<keyword evidence="3" id="KW-1185">Reference proteome</keyword>
<protein>
    <recommendedName>
        <fullName evidence="1">Transposase IS116/IS110/IS902 C-terminal domain-containing protein</fullName>
    </recommendedName>
</protein>
<gene>
    <name evidence="2" type="ORF">MSSIT_2628</name>
</gene>
<sequence length="66" mass="7479">MEGQIKEVKTRILALWETVKDKHYLQTISGISDLMAAMSWAELGDVENFQHPDQIVAFAGYDPKVN</sequence>
<dbReference type="GO" id="GO:0006313">
    <property type="term" value="P:DNA transposition"/>
    <property type="evidence" value="ECO:0007669"/>
    <property type="project" value="InterPro"/>
</dbReference>
<evidence type="ECO:0000259" key="1">
    <source>
        <dbReference type="Pfam" id="PF02371"/>
    </source>
</evidence>
<dbReference type="GO" id="GO:0004803">
    <property type="term" value="F:transposase activity"/>
    <property type="evidence" value="ECO:0007669"/>
    <property type="project" value="InterPro"/>
</dbReference>
<name>A0A0E3P8N5_9EURY</name>
<dbReference type="Pfam" id="PF02371">
    <property type="entry name" value="Transposase_20"/>
    <property type="match status" value="1"/>
</dbReference>
<dbReference type="KEGG" id="msw:MSSIT_2628"/>
<dbReference type="OrthoDB" id="377041at2157"/>
<organism evidence="2 3">
    <name type="scientific">Methanosarcina siciliae T4/M</name>
    <dbReference type="NCBI Taxonomy" id="1434120"/>
    <lineage>
        <taxon>Archaea</taxon>
        <taxon>Methanobacteriati</taxon>
        <taxon>Methanobacteriota</taxon>
        <taxon>Stenosarchaea group</taxon>
        <taxon>Methanomicrobia</taxon>
        <taxon>Methanosarcinales</taxon>
        <taxon>Methanosarcinaceae</taxon>
        <taxon>Methanosarcina</taxon>
    </lineage>
</organism>
<dbReference type="RefSeq" id="WP_187151760.1">
    <property type="nucleotide sequence ID" value="NZ_CP009506.1"/>
</dbReference>
<reference evidence="2 3" key="1">
    <citation type="submission" date="2014-07" db="EMBL/GenBank/DDBJ databases">
        <title>Methanogenic archaea and the global carbon cycle.</title>
        <authorList>
            <person name="Henriksen J.R."/>
            <person name="Luke J."/>
            <person name="Reinhart S."/>
            <person name="Benedict M.N."/>
            <person name="Youngblut N.D."/>
            <person name="Metcalf M.E."/>
            <person name="Whitaker R.J."/>
            <person name="Metcalf W.W."/>
        </authorList>
    </citation>
    <scope>NUCLEOTIDE SEQUENCE [LARGE SCALE GENOMIC DNA]</scope>
    <source>
        <strain evidence="2 3">T4/M</strain>
    </source>
</reference>
<dbReference type="AlphaFoldDB" id="A0A0E3P8N5"/>
<dbReference type="EMBL" id="CP009506">
    <property type="protein sequence ID" value="AKB29347.1"/>
    <property type="molecule type" value="Genomic_DNA"/>
</dbReference>
<accession>A0A0E3P8N5</accession>
<dbReference type="InterPro" id="IPR003346">
    <property type="entry name" value="Transposase_20"/>
</dbReference>
<dbReference type="Proteomes" id="UP000033111">
    <property type="component" value="Chromosome"/>
</dbReference>